<evidence type="ECO:0008006" key="6">
    <source>
        <dbReference type="Google" id="ProtNLM"/>
    </source>
</evidence>
<keyword evidence="3" id="KW-0378">Hydrolase</keyword>
<dbReference type="Pfam" id="PF01934">
    <property type="entry name" value="HepT-like"/>
    <property type="match status" value="1"/>
</dbReference>
<organism evidence="4 5">
    <name type="scientific">Actinotignum schaalii FB123-CNA-2</name>
    <dbReference type="NCBI Taxonomy" id="883067"/>
    <lineage>
        <taxon>Bacteria</taxon>
        <taxon>Bacillati</taxon>
        <taxon>Actinomycetota</taxon>
        <taxon>Actinomycetes</taxon>
        <taxon>Actinomycetales</taxon>
        <taxon>Actinomycetaceae</taxon>
        <taxon>Actinotignum</taxon>
    </lineage>
</organism>
<keyword evidence="2" id="KW-0540">Nuclease</keyword>
<evidence type="ECO:0000256" key="2">
    <source>
        <dbReference type="ARBA" id="ARBA00022722"/>
    </source>
</evidence>
<reference evidence="4 5" key="1">
    <citation type="submission" date="2013-05" db="EMBL/GenBank/DDBJ databases">
        <title>The Genome Sequence of Actinobaculum schaalii FB123-CNA2.</title>
        <authorList>
            <consortium name="The Broad Institute Genomics Platform"/>
            <person name="Earl A."/>
            <person name="Ward D."/>
            <person name="Feldgarden M."/>
            <person name="Gevers D."/>
            <person name="Saerens B."/>
            <person name="Vaneechoutte M."/>
            <person name="Walker B."/>
            <person name="Young S."/>
            <person name="Zeng Q."/>
            <person name="Gargeya S."/>
            <person name="Fitzgerald M."/>
            <person name="Haas B."/>
            <person name="Abouelleil A."/>
            <person name="Allen A.W."/>
            <person name="Alvarado L."/>
            <person name="Arachchi H.M."/>
            <person name="Berlin A.M."/>
            <person name="Chapman S.B."/>
            <person name="Gainer-Dewar J."/>
            <person name="Goldberg J."/>
            <person name="Griggs A."/>
            <person name="Gujja S."/>
            <person name="Hansen M."/>
            <person name="Howarth C."/>
            <person name="Imamovic A."/>
            <person name="Ireland A."/>
            <person name="Larimer J."/>
            <person name="McCowan C."/>
            <person name="Murphy C."/>
            <person name="Pearson M."/>
            <person name="Poon T.W."/>
            <person name="Priest M."/>
            <person name="Roberts A."/>
            <person name="Saif S."/>
            <person name="Shea T."/>
            <person name="Sisk P."/>
            <person name="Sykes S."/>
            <person name="Wortman J."/>
            <person name="Nusbaum C."/>
            <person name="Birren B."/>
        </authorList>
    </citation>
    <scope>NUCLEOTIDE SEQUENCE [LARGE SCALE GENOMIC DNA]</scope>
    <source>
        <strain evidence="4 5">FB123-CNA-2</strain>
    </source>
</reference>
<evidence type="ECO:0000313" key="5">
    <source>
        <dbReference type="Proteomes" id="UP000014393"/>
    </source>
</evidence>
<dbReference type="EMBL" id="AGWM01000007">
    <property type="protein sequence ID" value="EPD27306.1"/>
    <property type="molecule type" value="Genomic_DNA"/>
</dbReference>
<keyword evidence="1" id="KW-1277">Toxin-antitoxin system</keyword>
<evidence type="ECO:0000256" key="1">
    <source>
        <dbReference type="ARBA" id="ARBA00022649"/>
    </source>
</evidence>
<name>S2VKI4_9ACTO</name>
<gene>
    <name evidence="4" type="ORF">HMPREF9237_00664</name>
</gene>
<dbReference type="eggNOG" id="ENOG50328NB">
    <property type="taxonomic scope" value="Bacteria"/>
</dbReference>
<keyword evidence="5" id="KW-1185">Reference proteome</keyword>
<evidence type="ECO:0000256" key="3">
    <source>
        <dbReference type="ARBA" id="ARBA00022801"/>
    </source>
</evidence>
<dbReference type="HOGENOM" id="CLU_2056289_0_0_11"/>
<dbReference type="RefSeq" id="WP_016442298.1">
    <property type="nucleotide sequence ID" value="NZ_KE150262.1"/>
</dbReference>
<dbReference type="InterPro" id="IPR008201">
    <property type="entry name" value="HepT-like"/>
</dbReference>
<evidence type="ECO:0000313" key="4">
    <source>
        <dbReference type="EMBL" id="EPD27306.1"/>
    </source>
</evidence>
<comment type="caution">
    <text evidence="4">The sequence shown here is derived from an EMBL/GenBank/DDBJ whole genome shotgun (WGS) entry which is preliminary data.</text>
</comment>
<dbReference type="OrthoDB" id="4829434at2"/>
<sequence length="116" mass="12997">MAPPTDPRIVAEALNELADTVAYIVSHGRDTFLARSAESELLYLASCQVVIRLHAMIEDLPKELTISWSDLPLGQVRGMRNRLAHGYLDIDEQMLWKTLANDTLPLITAILARIEE</sequence>
<dbReference type="Proteomes" id="UP000014393">
    <property type="component" value="Unassembled WGS sequence"/>
</dbReference>
<dbReference type="PATRIC" id="fig|883067.3.peg.654"/>
<accession>S2VKI4</accession>
<proteinExistence type="predicted"/>
<dbReference type="AlphaFoldDB" id="S2VKI4"/>
<dbReference type="GO" id="GO:0110001">
    <property type="term" value="C:toxin-antitoxin complex"/>
    <property type="evidence" value="ECO:0007669"/>
    <property type="project" value="InterPro"/>
</dbReference>
<protein>
    <recommendedName>
        <fullName evidence="6">DUF86 domain-containing protein</fullName>
    </recommendedName>
</protein>
<dbReference type="GO" id="GO:0016787">
    <property type="term" value="F:hydrolase activity"/>
    <property type="evidence" value="ECO:0007669"/>
    <property type="project" value="UniProtKB-KW"/>
</dbReference>
<dbReference type="GO" id="GO:0004540">
    <property type="term" value="F:RNA nuclease activity"/>
    <property type="evidence" value="ECO:0007669"/>
    <property type="project" value="InterPro"/>
</dbReference>